<evidence type="ECO:0000256" key="1">
    <source>
        <dbReference type="SAM" id="MobiDB-lite"/>
    </source>
</evidence>
<reference evidence="2 3" key="1">
    <citation type="journal article" date="2012" name="Genome Biol.">
        <title>Genome and low-iron response of an oceanic diatom adapted to chronic iron limitation.</title>
        <authorList>
            <person name="Lommer M."/>
            <person name="Specht M."/>
            <person name="Roy A.S."/>
            <person name="Kraemer L."/>
            <person name="Andreson R."/>
            <person name="Gutowska M.A."/>
            <person name="Wolf J."/>
            <person name="Bergner S.V."/>
            <person name="Schilhabel M.B."/>
            <person name="Klostermeier U.C."/>
            <person name="Beiko R.G."/>
            <person name="Rosenstiel P."/>
            <person name="Hippler M."/>
            <person name="Laroche J."/>
        </authorList>
    </citation>
    <scope>NUCLEOTIDE SEQUENCE [LARGE SCALE GENOMIC DNA]</scope>
    <source>
        <strain evidence="2 3">CCMP1005</strain>
    </source>
</reference>
<feature type="compositionally biased region" description="Pro residues" evidence="1">
    <location>
        <begin position="49"/>
        <end position="60"/>
    </location>
</feature>
<dbReference type="AlphaFoldDB" id="K0RJ31"/>
<keyword evidence="3" id="KW-1185">Reference proteome</keyword>
<evidence type="ECO:0000313" key="3">
    <source>
        <dbReference type="Proteomes" id="UP000266841"/>
    </source>
</evidence>
<feature type="non-terminal residue" evidence="2">
    <location>
        <position position="1"/>
    </location>
</feature>
<gene>
    <name evidence="2" type="ORF">THAOC_27411</name>
</gene>
<dbReference type="Proteomes" id="UP000266841">
    <property type="component" value="Unassembled WGS sequence"/>
</dbReference>
<protein>
    <submittedName>
        <fullName evidence="2">Uncharacterized protein</fullName>
    </submittedName>
</protein>
<accession>K0RJ31</accession>
<feature type="compositionally biased region" description="Basic and acidic residues" evidence="1">
    <location>
        <begin position="1"/>
        <end position="17"/>
    </location>
</feature>
<sequence length="134" mass="14536">RATDGKRHLPGHDEPSSRGHGSHVVVSVIGRRPLKPDRVNIAPTSLSPSSPPSGPAPHPLPGEIYSKDTPRQRKLLQLSHESELGRMEAQIALSAWHQESGDCPVVVVVVNVRDYGEKGRYETGPQTNDRASSI</sequence>
<name>K0RJ31_THAOC</name>
<evidence type="ECO:0000313" key="2">
    <source>
        <dbReference type="EMBL" id="EJK53205.1"/>
    </source>
</evidence>
<dbReference type="EMBL" id="AGNL01038270">
    <property type="protein sequence ID" value="EJK53205.1"/>
    <property type="molecule type" value="Genomic_DNA"/>
</dbReference>
<proteinExistence type="predicted"/>
<organism evidence="2 3">
    <name type="scientific">Thalassiosira oceanica</name>
    <name type="common">Marine diatom</name>
    <dbReference type="NCBI Taxonomy" id="159749"/>
    <lineage>
        <taxon>Eukaryota</taxon>
        <taxon>Sar</taxon>
        <taxon>Stramenopiles</taxon>
        <taxon>Ochrophyta</taxon>
        <taxon>Bacillariophyta</taxon>
        <taxon>Coscinodiscophyceae</taxon>
        <taxon>Thalassiosirophycidae</taxon>
        <taxon>Thalassiosirales</taxon>
        <taxon>Thalassiosiraceae</taxon>
        <taxon>Thalassiosira</taxon>
    </lineage>
</organism>
<comment type="caution">
    <text evidence="2">The sequence shown here is derived from an EMBL/GenBank/DDBJ whole genome shotgun (WGS) entry which is preliminary data.</text>
</comment>
<feature type="compositionally biased region" description="Low complexity" evidence="1">
    <location>
        <begin position="18"/>
        <end position="31"/>
    </location>
</feature>
<feature type="region of interest" description="Disordered" evidence="1">
    <location>
        <begin position="1"/>
        <end position="69"/>
    </location>
</feature>